<evidence type="ECO:0000313" key="1">
    <source>
        <dbReference type="EMBL" id="KAK7265486.1"/>
    </source>
</evidence>
<organism evidence="1 2">
    <name type="scientific">Clitoria ternatea</name>
    <name type="common">Butterfly pea</name>
    <dbReference type="NCBI Taxonomy" id="43366"/>
    <lineage>
        <taxon>Eukaryota</taxon>
        <taxon>Viridiplantae</taxon>
        <taxon>Streptophyta</taxon>
        <taxon>Embryophyta</taxon>
        <taxon>Tracheophyta</taxon>
        <taxon>Spermatophyta</taxon>
        <taxon>Magnoliopsida</taxon>
        <taxon>eudicotyledons</taxon>
        <taxon>Gunneridae</taxon>
        <taxon>Pentapetalae</taxon>
        <taxon>rosids</taxon>
        <taxon>fabids</taxon>
        <taxon>Fabales</taxon>
        <taxon>Fabaceae</taxon>
        <taxon>Papilionoideae</taxon>
        <taxon>50 kb inversion clade</taxon>
        <taxon>NPAAA clade</taxon>
        <taxon>indigoferoid/millettioid clade</taxon>
        <taxon>Phaseoleae</taxon>
        <taxon>Clitoria</taxon>
    </lineage>
</organism>
<name>A0AAN9EZI4_CLITE</name>
<comment type="caution">
    <text evidence="1">The sequence shown here is derived from an EMBL/GenBank/DDBJ whole genome shotgun (WGS) entry which is preliminary data.</text>
</comment>
<reference evidence="1 2" key="1">
    <citation type="submission" date="2024-01" db="EMBL/GenBank/DDBJ databases">
        <title>The genomes of 5 underutilized Papilionoideae crops provide insights into root nodulation and disease resistance.</title>
        <authorList>
            <person name="Yuan L."/>
        </authorList>
    </citation>
    <scope>NUCLEOTIDE SEQUENCE [LARGE SCALE GENOMIC DNA]</scope>
    <source>
        <strain evidence="1">LY-2023</strain>
        <tissue evidence="1">Leaf</tissue>
    </source>
</reference>
<dbReference type="EMBL" id="JAYKXN010000008">
    <property type="protein sequence ID" value="KAK7265486.1"/>
    <property type="molecule type" value="Genomic_DNA"/>
</dbReference>
<protein>
    <submittedName>
        <fullName evidence="1">Uncharacterized protein</fullName>
    </submittedName>
</protein>
<sequence length="97" mass="11213">MFVSLFCTSSAIQSVELGYYSFARTIGWCKLLLCSFPWSYVCHLQRHADIVTLNYPNDNNIFHSNENSFYLFMVYCKSLPSSSPMKNDLHPIAWTLS</sequence>
<evidence type="ECO:0000313" key="2">
    <source>
        <dbReference type="Proteomes" id="UP001359559"/>
    </source>
</evidence>
<dbReference type="AlphaFoldDB" id="A0AAN9EZI4"/>
<proteinExistence type="predicted"/>
<keyword evidence="2" id="KW-1185">Reference proteome</keyword>
<accession>A0AAN9EZI4</accession>
<dbReference type="Proteomes" id="UP001359559">
    <property type="component" value="Unassembled WGS sequence"/>
</dbReference>
<gene>
    <name evidence="1" type="ORF">RJT34_33106</name>
</gene>